<keyword evidence="3" id="KW-0433">Leucine-rich repeat</keyword>
<dbReference type="Gene3D" id="3.30.200.20">
    <property type="entry name" value="Phosphorylase Kinase, domain 1"/>
    <property type="match status" value="1"/>
</dbReference>
<keyword evidence="4 13" id="KW-0812">Transmembrane</keyword>
<dbReference type="InterPro" id="IPR001611">
    <property type="entry name" value="Leu-rich_rpt"/>
</dbReference>
<feature type="binding site" evidence="12">
    <location>
        <position position="734"/>
    </location>
    <ligand>
        <name>ATP</name>
        <dbReference type="ChEBI" id="CHEBI:30616"/>
    </ligand>
</feature>
<accession>A0ABR2QEI6</accession>
<reference evidence="15 16" key="1">
    <citation type="journal article" date="2024" name="G3 (Bethesda)">
        <title>Genome assembly of Hibiscus sabdariffa L. provides insights into metabolisms of medicinal natural products.</title>
        <authorList>
            <person name="Kim T."/>
        </authorList>
    </citation>
    <scope>NUCLEOTIDE SEQUENCE [LARGE SCALE GENOMIC DNA]</scope>
    <source>
        <strain evidence="15">TK-2024</strain>
        <tissue evidence="15">Old leaves</tissue>
    </source>
</reference>
<evidence type="ECO:0000256" key="13">
    <source>
        <dbReference type="SAM" id="Phobius"/>
    </source>
</evidence>
<feature type="transmembrane region" description="Helical" evidence="13">
    <location>
        <begin position="644"/>
        <end position="665"/>
    </location>
</feature>
<keyword evidence="11" id="KW-0675">Receptor</keyword>
<name>A0ABR2QEI6_9ROSI</name>
<evidence type="ECO:0000313" key="15">
    <source>
        <dbReference type="EMBL" id="KAK8999009.1"/>
    </source>
</evidence>
<evidence type="ECO:0000256" key="8">
    <source>
        <dbReference type="ARBA" id="ARBA00022840"/>
    </source>
</evidence>
<evidence type="ECO:0000256" key="10">
    <source>
        <dbReference type="ARBA" id="ARBA00023136"/>
    </source>
</evidence>
<evidence type="ECO:0000256" key="11">
    <source>
        <dbReference type="ARBA" id="ARBA00023170"/>
    </source>
</evidence>
<dbReference type="Gene3D" id="3.80.10.10">
    <property type="entry name" value="Ribonuclease Inhibitor"/>
    <property type="match status" value="4"/>
</dbReference>
<dbReference type="InterPro" id="IPR013210">
    <property type="entry name" value="LRR_N_plant-typ"/>
</dbReference>
<dbReference type="InterPro" id="IPR051716">
    <property type="entry name" value="Plant_RL_S/T_kinase"/>
</dbReference>
<evidence type="ECO:0000313" key="16">
    <source>
        <dbReference type="Proteomes" id="UP001396334"/>
    </source>
</evidence>
<dbReference type="PROSITE" id="PS00109">
    <property type="entry name" value="PROTEIN_KINASE_TYR"/>
    <property type="match status" value="1"/>
</dbReference>
<protein>
    <recommendedName>
        <fullName evidence="14">Protein kinase domain-containing protein</fullName>
    </recommendedName>
</protein>
<dbReference type="Pfam" id="PF00069">
    <property type="entry name" value="Pkinase"/>
    <property type="match status" value="1"/>
</dbReference>
<evidence type="ECO:0000256" key="4">
    <source>
        <dbReference type="ARBA" id="ARBA00022692"/>
    </source>
</evidence>
<dbReference type="Pfam" id="PF08263">
    <property type="entry name" value="LRRNT_2"/>
    <property type="match status" value="1"/>
</dbReference>
<comment type="subcellular location">
    <subcellularLocation>
        <location evidence="1">Cell membrane</location>
    </subcellularLocation>
    <subcellularLocation>
        <location evidence="2">Membrane</location>
        <topology evidence="2">Single-pass type I membrane protein</topology>
    </subcellularLocation>
</comment>
<dbReference type="InterPro" id="IPR032675">
    <property type="entry name" value="LRR_dom_sf"/>
</dbReference>
<dbReference type="PRINTS" id="PR00019">
    <property type="entry name" value="LEURICHRPT"/>
</dbReference>
<dbReference type="Pfam" id="PF13855">
    <property type="entry name" value="LRR_8"/>
    <property type="match status" value="1"/>
</dbReference>
<evidence type="ECO:0000256" key="2">
    <source>
        <dbReference type="ARBA" id="ARBA00004479"/>
    </source>
</evidence>
<evidence type="ECO:0000256" key="9">
    <source>
        <dbReference type="ARBA" id="ARBA00022989"/>
    </source>
</evidence>
<dbReference type="PROSITE" id="PS51450">
    <property type="entry name" value="LRR"/>
    <property type="match status" value="1"/>
</dbReference>
<evidence type="ECO:0000256" key="6">
    <source>
        <dbReference type="ARBA" id="ARBA00022737"/>
    </source>
</evidence>
<keyword evidence="9 13" id="KW-1133">Transmembrane helix</keyword>
<dbReference type="InterPro" id="IPR017441">
    <property type="entry name" value="Protein_kinase_ATP_BS"/>
</dbReference>
<dbReference type="Proteomes" id="UP001396334">
    <property type="component" value="Unassembled WGS sequence"/>
</dbReference>
<evidence type="ECO:0000256" key="5">
    <source>
        <dbReference type="ARBA" id="ARBA00022729"/>
    </source>
</evidence>
<evidence type="ECO:0000256" key="3">
    <source>
        <dbReference type="ARBA" id="ARBA00022614"/>
    </source>
</evidence>
<dbReference type="Gene3D" id="1.10.510.10">
    <property type="entry name" value="Transferase(Phosphotransferase) domain 1"/>
    <property type="match status" value="1"/>
</dbReference>
<keyword evidence="7 12" id="KW-0547">Nucleotide-binding</keyword>
<gene>
    <name evidence="15" type="ORF">V6N11_070188</name>
</gene>
<dbReference type="SUPFAM" id="SSF52058">
    <property type="entry name" value="L domain-like"/>
    <property type="match status" value="2"/>
</dbReference>
<dbReference type="EMBL" id="JBBPBN010000040">
    <property type="protein sequence ID" value="KAK8999009.1"/>
    <property type="molecule type" value="Genomic_DNA"/>
</dbReference>
<comment type="caution">
    <text evidence="15">The sequence shown here is derived from an EMBL/GenBank/DDBJ whole genome shotgun (WGS) entry which is preliminary data.</text>
</comment>
<dbReference type="PANTHER" id="PTHR48053:SF168">
    <property type="entry name" value="LRR RECEPTOR-LIKE KINASE FAMILY PROTEIN"/>
    <property type="match status" value="1"/>
</dbReference>
<keyword evidence="16" id="KW-1185">Reference proteome</keyword>
<organism evidence="15 16">
    <name type="scientific">Hibiscus sabdariffa</name>
    <name type="common">roselle</name>
    <dbReference type="NCBI Taxonomy" id="183260"/>
    <lineage>
        <taxon>Eukaryota</taxon>
        <taxon>Viridiplantae</taxon>
        <taxon>Streptophyta</taxon>
        <taxon>Embryophyta</taxon>
        <taxon>Tracheophyta</taxon>
        <taxon>Spermatophyta</taxon>
        <taxon>Magnoliopsida</taxon>
        <taxon>eudicotyledons</taxon>
        <taxon>Gunneridae</taxon>
        <taxon>Pentapetalae</taxon>
        <taxon>rosids</taxon>
        <taxon>malvids</taxon>
        <taxon>Malvales</taxon>
        <taxon>Malvaceae</taxon>
        <taxon>Malvoideae</taxon>
        <taxon>Hibiscus</taxon>
    </lineage>
</organism>
<dbReference type="SUPFAM" id="SSF56112">
    <property type="entry name" value="Protein kinase-like (PK-like)"/>
    <property type="match status" value="1"/>
</dbReference>
<evidence type="ECO:0000256" key="1">
    <source>
        <dbReference type="ARBA" id="ARBA00004236"/>
    </source>
</evidence>
<dbReference type="InterPro" id="IPR008266">
    <property type="entry name" value="Tyr_kinase_AS"/>
</dbReference>
<keyword evidence="6" id="KW-0677">Repeat</keyword>
<dbReference type="Pfam" id="PF00560">
    <property type="entry name" value="LRR_1"/>
    <property type="match status" value="5"/>
</dbReference>
<dbReference type="InterPro" id="IPR000719">
    <property type="entry name" value="Prot_kinase_dom"/>
</dbReference>
<dbReference type="SMART" id="SM00369">
    <property type="entry name" value="LRR_TYP"/>
    <property type="match status" value="10"/>
</dbReference>
<dbReference type="PANTHER" id="PTHR48053">
    <property type="entry name" value="LEUCINE RICH REPEAT FAMILY PROTEIN, EXPRESSED"/>
    <property type="match status" value="1"/>
</dbReference>
<evidence type="ECO:0000256" key="12">
    <source>
        <dbReference type="PROSITE-ProRule" id="PRU10141"/>
    </source>
</evidence>
<evidence type="ECO:0000256" key="7">
    <source>
        <dbReference type="ARBA" id="ARBA00022741"/>
    </source>
</evidence>
<sequence>MEAEALLKWKASLHNTTQTFLSSLWVGSSHCNWVGITCDGTGSVTNITLREYGVSLRGTLDNLNFFFFPNLFWLQLRNNSLYGPIPSNIGNLSKLNFLDLSYNSFSGNIPPEIGLLKSLDLISLDGNLISGSIPPEIGRLGAVSNIFISKNQLSGPIPESMGSLKNLSTLKLGDNKLNGSLPEEVGMLESLSQLKLRNNSLYGPIPANIGNLSRLAFLDLSYNHFSGNIPSEIVLLKRISFISLESNSFSGPIPREIGKWSSISYINFMRNNLTGPIPTDLFNLSRLTSLDLSYNILSGNIPSEIGLLKSISLIFLGSNSFSGPIPIEIFKLSKLRILDLSSNSLSGPLHFEIGNQNDATCVNYSGAIPTLNDNQLEGKPQLSLINCSELVILNVANNNLEGTFPHWLGMLPKLRVVVLKSNRFHGSIPNSMPTCFFPKLQMVDLSRNDFTGPLPTEFFQNLKALREVVEYGHDANYVYVVKITIKSMELKFIVTLLKPIYSSIDLSNNGFHGEIPEVVGDLRLLLALNLSYNSLAGSIPPSFGNLRALETLDLSFNNLSGRIPSQLTNLTFLAELRFWNNNLEGPIPRGKQFDTFDNDSYRGNLGLCGFPLSKECSTDKRSEPAKDDEGNGHRKNSEVIILDMLPTFAGLLLLFILAASFFVCCKKTPTRRSEPREEQQADIFTVLGFNGRILHDNIIEATEDFNSDYCIGSGGYGTVYKAALPTGQVVAVKKLHQSEDSLILNNLKAFESEIVALLEIRHRNIVKMYGFCSHPKHSFLVYELVERGSLRMVLSNNEEAKELDWTKRINVVKALANALSYMHHSHSKPIVHRDISSNNVLLDSDYEARVSDFGTARILKPDSSNWTSLAGTYGYIAPELAYTMRVDEKRDVYSFGVLTIEIVMGKHPGDLLSYLSLSTPASVSNDQQVLLKDVIDQRLSAPVSRVAKDVVSTTKVAFACLNGNPQLRPTMQQVAQALSRQSLPLPSHFSTIKLGQLLGHLFCNG</sequence>
<dbReference type="PROSITE" id="PS00107">
    <property type="entry name" value="PROTEIN_KINASE_ATP"/>
    <property type="match status" value="1"/>
</dbReference>
<evidence type="ECO:0000259" key="14">
    <source>
        <dbReference type="PROSITE" id="PS50011"/>
    </source>
</evidence>
<proteinExistence type="predicted"/>
<feature type="domain" description="Protein kinase" evidence="14">
    <location>
        <begin position="705"/>
        <end position="983"/>
    </location>
</feature>
<keyword evidence="8 12" id="KW-0067">ATP-binding</keyword>
<dbReference type="PROSITE" id="PS50011">
    <property type="entry name" value="PROTEIN_KINASE_DOM"/>
    <property type="match status" value="1"/>
</dbReference>
<dbReference type="InterPro" id="IPR011009">
    <property type="entry name" value="Kinase-like_dom_sf"/>
</dbReference>
<keyword evidence="5" id="KW-0732">Signal</keyword>
<dbReference type="InterPro" id="IPR003591">
    <property type="entry name" value="Leu-rich_rpt_typical-subtyp"/>
</dbReference>
<keyword evidence="10 13" id="KW-0472">Membrane</keyword>